<feature type="transmembrane region" description="Helical" evidence="9">
    <location>
        <begin position="69"/>
        <end position="89"/>
    </location>
</feature>
<feature type="transmembrane region" description="Helical" evidence="9">
    <location>
        <begin position="161"/>
        <end position="184"/>
    </location>
</feature>
<feature type="transmembrane region" description="Helical" evidence="9">
    <location>
        <begin position="251"/>
        <end position="268"/>
    </location>
</feature>
<keyword evidence="3" id="KW-1003">Cell membrane</keyword>
<proteinExistence type="predicted"/>
<feature type="transmembrane region" description="Helical" evidence="9">
    <location>
        <begin position="190"/>
        <end position="211"/>
    </location>
</feature>
<feature type="transmembrane region" description="Helical" evidence="9">
    <location>
        <begin position="33"/>
        <end position="57"/>
    </location>
</feature>
<reference evidence="12" key="1">
    <citation type="journal article" date="2019" name="Int. J. Syst. Evol. Microbiol.">
        <title>The Global Catalogue of Microorganisms (GCM) 10K type strain sequencing project: providing services to taxonomists for standard genome sequencing and annotation.</title>
        <authorList>
            <consortium name="The Broad Institute Genomics Platform"/>
            <consortium name="The Broad Institute Genome Sequencing Center for Infectious Disease"/>
            <person name="Wu L."/>
            <person name="Ma J."/>
        </authorList>
    </citation>
    <scope>NUCLEOTIDE SEQUENCE [LARGE SCALE GENOMIC DNA]</scope>
    <source>
        <strain evidence="12">CGMCC 1.12470</strain>
    </source>
</reference>
<protein>
    <submittedName>
        <fullName evidence="11">MFS transporter</fullName>
    </submittedName>
</protein>
<keyword evidence="5 9" id="KW-1133">Transmembrane helix</keyword>
<keyword evidence="4 9" id="KW-0812">Transmembrane</keyword>
<feature type="compositionally biased region" description="Low complexity" evidence="8">
    <location>
        <begin position="9"/>
        <end position="22"/>
    </location>
</feature>
<dbReference type="PANTHER" id="PTHR42718">
    <property type="entry name" value="MAJOR FACILITATOR SUPERFAMILY MULTIDRUG TRANSPORTER MFSC"/>
    <property type="match status" value="1"/>
</dbReference>
<keyword evidence="2" id="KW-0813">Transport</keyword>
<gene>
    <name evidence="11" type="ORF">ACFSL4_28775</name>
</gene>
<evidence type="ECO:0000256" key="7">
    <source>
        <dbReference type="ARBA" id="ARBA00023251"/>
    </source>
</evidence>
<dbReference type="EMBL" id="JBHUDX010000085">
    <property type="protein sequence ID" value="MFD1662074.1"/>
    <property type="molecule type" value="Genomic_DNA"/>
</dbReference>
<evidence type="ECO:0000256" key="2">
    <source>
        <dbReference type="ARBA" id="ARBA00022448"/>
    </source>
</evidence>
<feature type="transmembrane region" description="Helical" evidence="9">
    <location>
        <begin position="354"/>
        <end position="373"/>
    </location>
</feature>
<feature type="domain" description="Major facilitator superfamily (MFS) profile" evidence="10">
    <location>
        <begin position="35"/>
        <end position="479"/>
    </location>
</feature>
<dbReference type="SUPFAM" id="SSF103473">
    <property type="entry name" value="MFS general substrate transporter"/>
    <property type="match status" value="1"/>
</dbReference>
<evidence type="ECO:0000256" key="6">
    <source>
        <dbReference type="ARBA" id="ARBA00023136"/>
    </source>
</evidence>
<dbReference type="Gene3D" id="1.20.1720.10">
    <property type="entry name" value="Multidrug resistance protein D"/>
    <property type="match status" value="1"/>
</dbReference>
<dbReference type="InterPro" id="IPR020846">
    <property type="entry name" value="MFS_dom"/>
</dbReference>
<dbReference type="Gene3D" id="1.20.1250.20">
    <property type="entry name" value="MFS general substrate transporter like domains"/>
    <property type="match status" value="1"/>
</dbReference>
<feature type="transmembrane region" description="Helical" evidence="9">
    <location>
        <begin position="379"/>
        <end position="404"/>
    </location>
</feature>
<feature type="transmembrane region" description="Helical" evidence="9">
    <location>
        <begin position="101"/>
        <end position="124"/>
    </location>
</feature>
<evidence type="ECO:0000313" key="11">
    <source>
        <dbReference type="EMBL" id="MFD1662074.1"/>
    </source>
</evidence>
<feature type="transmembrane region" description="Helical" evidence="9">
    <location>
        <begin position="223"/>
        <end position="245"/>
    </location>
</feature>
<feature type="transmembrane region" description="Helical" evidence="9">
    <location>
        <begin position="288"/>
        <end position="309"/>
    </location>
</feature>
<feature type="transmembrane region" description="Helical" evidence="9">
    <location>
        <begin position="457"/>
        <end position="475"/>
    </location>
</feature>
<evidence type="ECO:0000256" key="1">
    <source>
        <dbReference type="ARBA" id="ARBA00004651"/>
    </source>
</evidence>
<evidence type="ECO:0000259" key="10">
    <source>
        <dbReference type="PROSITE" id="PS50850"/>
    </source>
</evidence>
<keyword evidence="12" id="KW-1185">Reference proteome</keyword>
<evidence type="ECO:0000256" key="3">
    <source>
        <dbReference type="ARBA" id="ARBA00022475"/>
    </source>
</evidence>
<evidence type="ECO:0000256" key="8">
    <source>
        <dbReference type="SAM" id="MobiDB-lite"/>
    </source>
</evidence>
<sequence length="485" mass="49371">MSIKLIDMSSNFSPATASASPPSDRRHRTPRAVLVLLVCWLAAFLPMLDTSIVNLALPRLGQAFHLPPAGLGWVTNAYLLPLVVAIPAVGRLGDITDRARLLAAGAGVFALASLGAALASTLPVLLVMRALQGLGASALATMSMAVVSASFPPGRARDRALAWYLSGPAFGGAVGPLAGAALTAAGGWRLMFAAQVPLAVLVAVGGLRLVLPAGGERRSFDPGGIALAALSLLGLSVALLQAPVWGWMSPAVWLAWLLAVVCGAAFAVHERRTPHPLLSLKVFANRSFLASALAGAGIWFGIISGFMLLPLYLENARGMGVLQASLLVAAWPVGALLMYPFAGKAVGRRGPVPMMGLALAVTFAGAVAMVFFGPHTSDAIVVLVGLVLGVVTAIGQVATAVGAVSEFADRDAGVASGVFNTVRQVGSILGGALPMSMLAVGGHTTGAVTYGGLGSAFMSRVAVLGICLVAVYLLVQRRSVVSQAG</sequence>
<keyword evidence="6 9" id="KW-0472">Membrane</keyword>
<organism evidence="11 12">
    <name type="scientific">Streptomyces caeni</name>
    <dbReference type="NCBI Taxonomy" id="2307231"/>
    <lineage>
        <taxon>Bacteria</taxon>
        <taxon>Bacillati</taxon>
        <taxon>Actinomycetota</taxon>
        <taxon>Actinomycetes</taxon>
        <taxon>Kitasatosporales</taxon>
        <taxon>Streptomycetaceae</taxon>
        <taxon>Streptomyces</taxon>
    </lineage>
</organism>
<dbReference type="Pfam" id="PF07690">
    <property type="entry name" value="MFS_1"/>
    <property type="match status" value="1"/>
</dbReference>
<feature type="region of interest" description="Disordered" evidence="8">
    <location>
        <begin position="7"/>
        <end position="26"/>
    </location>
</feature>
<dbReference type="RefSeq" id="WP_381089060.1">
    <property type="nucleotide sequence ID" value="NZ_JBHUDX010000085.1"/>
</dbReference>
<dbReference type="PANTHER" id="PTHR42718:SF46">
    <property type="entry name" value="BLR6921 PROTEIN"/>
    <property type="match status" value="1"/>
</dbReference>
<dbReference type="InterPro" id="IPR011701">
    <property type="entry name" value="MFS"/>
</dbReference>
<dbReference type="Proteomes" id="UP001597261">
    <property type="component" value="Unassembled WGS sequence"/>
</dbReference>
<evidence type="ECO:0000256" key="4">
    <source>
        <dbReference type="ARBA" id="ARBA00022692"/>
    </source>
</evidence>
<dbReference type="PRINTS" id="PR01036">
    <property type="entry name" value="TCRTETB"/>
</dbReference>
<dbReference type="InterPro" id="IPR036259">
    <property type="entry name" value="MFS_trans_sf"/>
</dbReference>
<accession>A0ABW4IXF7</accession>
<feature type="transmembrane region" description="Helical" evidence="9">
    <location>
        <begin position="321"/>
        <end position="342"/>
    </location>
</feature>
<evidence type="ECO:0000256" key="5">
    <source>
        <dbReference type="ARBA" id="ARBA00022989"/>
    </source>
</evidence>
<dbReference type="PROSITE" id="PS50850">
    <property type="entry name" value="MFS"/>
    <property type="match status" value="1"/>
</dbReference>
<feature type="transmembrane region" description="Helical" evidence="9">
    <location>
        <begin position="425"/>
        <end position="445"/>
    </location>
</feature>
<comment type="caution">
    <text evidence="11">The sequence shown here is derived from an EMBL/GenBank/DDBJ whole genome shotgun (WGS) entry which is preliminary data.</text>
</comment>
<evidence type="ECO:0000256" key="9">
    <source>
        <dbReference type="SAM" id="Phobius"/>
    </source>
</evidence>
<keyword evidence="7" id="KW-0046">Antibiotic resistance</keyword>
<evidence type="ECO:0000313" key="12">
    <source>
        <dbReference type="Proteomes" id="UP001597261"/>
    </source>
</evidence>
<comment type="subcellular location">
    <subcellularLocation>
        <location evidence="1">Cell membrane</location>
        <topology evidence="1">Multi-pass membrane protein</topology>
    </subcellularLocation>
</comment>
<name>A0ABW4IXF7_9ACTN</name>
<feature type="transmembrane region" description="Helical" evidence="9">
    <location>
        <begin position="130"/>
        <end position="149"/>
    </location>
</feature>